<sequence>MPLEDIMEENEEIEVEGPKVEYENKEYDVYITSNRLIFFRRKGFIRRSDDFVFWNLKNVERVKMEKMGSSGVVSTGGEALLVDLGKEEIKFKCQTETSRLLAKLRARVE</sequence>
<gene>
    <name evidence="1" type="ORF">AKJ57_04880</name>
</gene>
<evidence type="ECO:0008006" key="3">
    <source>
        <dbReference type="Google" id="ProtNLM"/>
    </source>
</evidence>
<accession>A0A133U6F1</accession>
<organism evidence="1 2">
    <name type="scientific">candidate division MSBL1 archaeon SCGC-AAA259A05</name>
    <dbReference type="NCBI Taxonomy" id="1698259"/>
    <lineage>
        <taxon>Archaea</taxon>
        <taxon>Methanobacteriati</taxon>
        <taxon>Methanobacteriota</taxon>
        <taxon>candidate division MSBL1</taxon>
    </lineage>
</organism>
<name>A0A133U6F1_9EURY</name>
<dbReference type="Proteomes" id="UP000070163">
    <property type="component" value="Unassembled WGS sequence"/>
</dbReference>
<comment type="caution">
    <text evidence="1">The sequence shown here is derived from an EMBL/GenBank/DDBJ whole genome shotgun (WGS) entry which is preliminary data.</text>
</comment>
<keyword evidence="2" id="KW-1185">Reference proteome</keyword>
<proteinExistence type="predicted"/>
<dbReference type="EMBL" id="LHXJ01000065">
    <property type="protein sequence ID" value="KXA89773.1"/>
    <property type="molecule type" value="Genomic_DNA"/>
</dbReference>
<evidence type="ECO:0000313" key="1">
    <source>
        <dbReference type="EMBL" id="KXA89773.1"/>
    </source>
</evidence>
<protein>
    <recommendedName>
        <fullName evidence="3">YokE-like PH domain-containing protein</fullName>
    </recommendedName>
</protein>
<evidence type="ECO:0000313" key="2">
    <source>
        <dbReference type="Proteomes" id="UP000070163"/>
    </source>
</evidence>
<dbReference type="AlphaFoldDB" id="A0A133U6F1"/>
<reference evidence="1 2" key="1">
    <citation type="journal article" date="2016" name="Sci. Rep.">
        <title>Metabolic traits of an uncultured archaeal lineage -MSBL1- from brine pools of the Red Sea.</title>
        <authorList>
            <person name="Mwirichia R."/>
            <person name="Alam I."/>
            <person name="Rashid M."/>
            <person name="Vinu M."/>
            <person name="Ba-Alawi W."/>
            <person name="Anthony Kamau A."/>
            <person name="Kamanda Ngugi D."/>
            <person name="Goker M."/>
            <person name="Klenk H.P."/>
            <person name="Bajic V."/>
            <person name="Stingl U."/>
        </authorList>
    </citation>
    <scope>NUCLEOTIDE SEQUENCE [LARGE SCALE GENOMIC DNA]</scope>
    <source>
        <strain evidence="1">SCGC-AAA259A05</strain>
    </source>
</reference>